<sequence>MNAIGNGISVIKVRVDGLMPGDKIQPGSHRLATVESVKKIGSFVVCRIIAGSKRYTSCYLSGDKIKKVTKYP</sequence>
<name>A0A1W6DXP1_9CAUD</name>
<keyword evidence="2" id="KW-1185">Reference proteome</keyword>
<protein>
    <submittedName>
        <fullName evidence="1">Uncharacterized protein</fullName>
    </submittedName>
</protein>
<organism evidence="1 2">
    <name type="scientific">Salmonella phage LPST10</name>
    <dbReference type="NCBI Taxonomy" id="1973454"/>
    <lineage>
        <taxon>Viruses</taxon>
        <taxon>Duplodnaviria</taxon>
        <taxon>Heunggongvirae</taxon>
        <taxon>Uroviricota</taxon>
        <taxon>Caudoviricetes</taxon>
        <taxon>Skatevirus</taxon>
        <taxon>Skatevirus LPST10</taxon>
    </lineage>
</organism>
<reference evidence="1 2" key="1">
    <citation type="submission" date="2017-04" db="EMBL/GenBank/DDBJ databases">
        <title>Complete Genome Sequence of Salmonella enterica serovar Typhimurium Bacteriophage LPST10, Isolated in China.</title>
        <authorList>
            <person name="Dong X."/>
            <person name="Huang C."/>
            <person name="Morsy M.K."/>
            <person name="Li Z."/>
            <person name="Zhou Y."/>
            <person name="Willias S.P."/>
            <person name="Abdelnabby H."/>
            <person name="Liu J."/>
            <person name="Wang X."/>
            <person name="Li J."/>
        </authorList>
    </citation>
    <scope>NUCLEOTIDE SEQUENCE [LARGE SCALE GENOMIC DNA]</scope>
</reference>
<dbReference type="Proteomes" id="UP000223281">
    <property type="component" value="Segment"/>
</dbReference>
<dbReference type="EMBL" id="KY860935">
    <property type="protein sequence ID" value="ARK07767.1"/>
    <property type="molecule type" value="Genomic_DNA"/>
</dbReference>
<gene>
    <name evidence="1" type="ORF">LPST10_00035</name>
</gene>
<evidence type="ECO:0000313" key="2">
    <source>
        <dbReference type="Proteomes" id="UP000223281"/>
    </source>
</evidence>
<proteinExistence type="predicted"/>
<accession>A0A1W6DXP1</accession>
<evidence type="ECO:0000313" key="1">
    <source>
        <dbReference type="EMBL" id="ARK07767.1"/>
    </source>
</evidence>